<dbReference type="AlphaFoldDB" id="A0A538TTN1"/>
<evidence type="ECO:0000313" key="6">
    <source>
        <dbReference type="Proteomes" id="UP000317366"/>
    </source>
</evidence>
<dbReference type="PANTHER" id="PTHR45586:SF1">
    <property type="entry name" value="LIPOPOLYSACCHARIDE ASSEMBLY PROTEIN B"/>
    <property type="match status" value="1"/>
</dbReference>
<feature type="repeat" description="TPR" evidence="3">
    <location>
        <begin position="283"/>
        <end position="316"/>
    </location>
</feature>
<evidence type="ECO:0000313" key="7">
    <source>
        <dbReference type="Proteomes" id="UP000319829"/>
    </source>
</evidence>
<evidence type="ECO:0000313" key="5">
    <source>
        <dbReference type="EMBL" id="TMQ66983.1"/>
    </source>
</evidence>
<keyword evidence="1" id="KW-0677">Repeat</keyword>
<dbReference type="PANTHER" id="PTHR45586">
    <property type="entry name" value="TPR REPEAT-CONTAINING PROTEIN PA4667"/>
    <property type="match status" value="1"/>
</dbReference>
<sequence>MQAIYAFVVGGGVLALIGWAAWTLSGGFTVARPGLDTPYRHGLDALLRGDRDEALLAFTETVQIDTDNVDAYIHLGNLLRERGEAARALRIHRELTVRAGQTPAQQRAVREGLILDLIALDRPEEAVEEAEDLHELDPKHIRALRILLRAYEAAGDWEHAFEARSELARLNGEHVHGELANYRSAIGEGYLRTGKVREAEKHLRGALRNERNHPAALLRLGDIYYDRGRPERAVVLWKGLAQTHPERANLVLERLETAYFEGGRFSEMAQAYEEMLARNPRDARVMVALARMHVKKGDLLEASRALADALAIEPESLSARLLLVSVHRRRGDLSGALDEMEALLKRFERAERFTCAACGAASDEYWTRCPTCSAWSTVA</sequence>
<organism evidence="5 6">
    <name type="scientific">Eiseniibacteriota bacterium</name>
    <dbReference type="NCBI Taxonomy" id="2212470"/>
    <lineage>
        <taxon>Bacteria</taxon>
        <taxon>Candidatus Eiseniibacteriota</taxon>
    </lineage>
</organism>
<dbReference type="InterPro" id="IPR011990">
    <property type="entry name" value="TPR-like_helical_dom_sf"/>
</dbReference>
<dbReference type="Gene3D" id="1.25.40.10">
    <property type="entry name" value="Tetratricopeptide repeat domain"/>
    <property type="match status" value="1"/>
</dbReference>
<dbReference type="Proteomes" id="UP000319829">
    <property type="component" value="Unassembled WGS sequence"/>
</dbReference>
<accession>A0A538TTN1</accession>
<proteinExistence type="predicted"/>
<dbReference type="EMBL" id="VBOX01000003">
    <property type="protein sequence ID" value="TMQ66983.1"/>
    <property type="molecule type" value="Genomic_DNA"/>
</dbReference>
<evidence type="ECO:0000313" key="4">
    <source>
        <dbReference type="EMBL" id="TMQ53682.1"/>
    </source>
</evidence>
<comment type="caution">
    <text evidence="5">The sequence shown here is derived from an EMBL/GenBank/DDBJ whole genome shotgun (WGS) entry which is preliminary data.</text>
</comment>
<keyword evidence="2 3" id="KW-0802">TPR repeat</keyword>
<reference evidence="6 7" key="1">
    <citation type="journal article" date="2019" name="Nat. Microbiol.">
        <title>Mediterranean grassland soil C-N compound turnover is dependent on rainfall and depth, and is mediated by genomically divergent microorganisms.</title>
        <authorList>
            <person name="Diamond S."/>
            <person name="Andeer P.F."/>
            <person name="Li Z."/>
            <person name="Crits-Christoph A."/>
            <person name="Burstein D."/>
            <person name="Anantharaman K."/>
            <person name="Lane K.R."/>
            <person name="Thomas B.C."/>
            <person name="Pan C."/>
            <person name="Northen T.R."/>
            <person name="Banfield J.F."/>
        </authorList>
    </citation>
    <scope>NUCLEOTIDE SEQUENCE [LARGE SCALE GENOMIC DNA]</scope>
    <source>
        <strain evidence="4">WS_4</strain>
        <strain evidence="5">WS_7</strain>
    </source>
</reference>
<dbReference type="SUPFAM" id="SSF48452">
    <property type="entry name" value="TPR-like"/>
    <property type="match status" value="2"/>
</dbReference>
<dbReference type="Pfam" id="PF13432">
    <property type="entry name" value="TPR_16"/>
    <property type="match status" value="2"/>
</dbReference>
<dbReference type="InterPro" id="IPR019734">
    <property type="entry name" value="TPR_rpt"/>
</dbReference>
<dbReference type="Proteomes" id="UP000317366">
    <property type="component" value="Unassembled WGS sequence"/>
</dbReference>
<evidence type="ECO:0000256" key="1">
    <source>
        <dbReference type="ARBA" id="ARBA00022737"/>
    </source>
</evidence>
<gene>
    <name evidence="4" type="ORF">E6K74_08560</name>
    <name evidence="5" type="ORF">E6K77_00445</name>
</gene>
<dbReference type="PROSITE" id="PS50005">
    <property type="entry name" value="TPR"/>
    <property type="match status" value="1"/>
</dbReference>
<dbReference type="EMBL" id="VBOU01000082">
    <property type="protein sequence ID" value="TMQ53682.1"/>
    <property type="molecule type" value="Genomic_DNA"/>
</dbReference>
<dbReference type="InterPro" id="IPR051012">
    <property type="entry name" value="CellSynth/LPSAsmb/PSIAsmb"/>
</dbReference>
<protein>
    <submittedName>
        <fullName evidence="5">Tetratricopeptide repeat protein</fullName>
    </submittedName>
</protein>
<dbReference type="SMART" id="SM00028">
    <property type="entry name" value="TPR"/>
    <property type="match status" value="5"/>
</dbReference>
<name>A0A538TTN1_UNCEI</name>
<evidence type="ECO:0000256" key="2">
    <source>
        <dbReference type="ARBA" id="ARBA00022803"/>
    </source>
</evidence>
<evidence type="ECO:0000256" key="3">
    <source>
        <dbReference type="PROSITE-ProRule" id="PRU00339"/>
    </source>
</evidence>